<dbReference type="PANTHER" id="PTHR43693:SF1">
    <property type="entry name" value="PROTEIN PHOSPHATASE CHEZ"/>
    <property type="match status" value="1"/>
</dbReference>
<dbReference type="RefSeq" id="WP_078788399.1">
    <property type="nucleotide sequence ID" value="NZ_FUWR01000001.1"/>
</dbReference>
<gene>
    <name evidence="4" type="ORF">SAMN02745119_00075</name>
</gene>
<evidence type="ECO:0000256" key="1">
    <source>
        <dbReference type="ARBA" id="ARBA00022500"/>
    </source>
</evidence>
<protein>
    <submittedName>
        <fullName evidence="4">Chemotaxis protein CheC</fullName>
    </submittedName>
</protein>
<dbReference type="PANTHER" id="PTHR43693">
    <property type="entry name" value="PROTEIN PHOSPHATASE CHEZ"/>
    <property type="match status" value="1"/>
</dbReference>
<dbReference type="InterPro" id="IPR028976">
    <property type="entry name" value="CheC-like_sf"/>
</dbReference>
<dbReference type="InterPro" id="IPR050992">
    <property type="entry name" value="CheZ_family_phosphatases"/>
</dbReference>
<dbReference type="Proteomes" id="UP000190102">
    <property type="component" value="Unassembled WGS sequence"/>
</dbReference>
<dbReference type="EMBL" id="FUWR01000001">
    <property type="protein sequence ID" value="SJZ33819.1"/>
    <property type="molecule type" value="Genomic_DNA"/>
</dbReference>
<proteinExistence type="predicted"/>
<feature type="domain" description="CheC-like protein" evidence="3">
    <location>
        <begin position="12"/>
        <end position="45"/>
    </location>
</feature>
<dbReference type="SUPFAM" id="SSF103039">
    <property type="entry name" value="CheC-like"/>
    <property type="match status" value="1"/>
</dbReference>
<evidence type="ECO:0000313" key="5">
    <source>
        <dbReference type="Proteomes" id="UP000190102"/>
    </source>
</evidence>
<name>A0A1T4JUM7_9BACT</name>
<dbReference type="GO" id="GO:0016787">
    <property type="term" value="F:hydrolase activity"/>
    <property type="evidence" value="ECO:0007669"/>
    <property type="project" value="UniProtKB-KW"/>
</dbReference>
<dbReference type="GO" id="GO:0006935">
    <property type="term" value="P:chemotaxis"/>
    <property type="evidence" value="ECO:0007669"/>
    <property type="project" value="UniProtKB-KW"/>
</dbReference>
<evidence type="ECO:0000313" key="4">
    <source>
        <dbReference type="EMBL" id="SJZ33819.1"/>
    </source>
</evidence>
<dbReference type="Gene3D" id="3.40.1550.10">
    <property type="entry name" value="CheC-like"/>
    <property type="match status" value="1"/>
</dbReference>
<keyword evidence="5" id="KW-1185">Reference proteome</keyword>
<keyword evidence="2" id="KW-0378">Hydrolase</keyword>
<dbReference type="STRING" id="115783.SAMN02745119_00075"/>
<evidence type="ECO:0000256" key="2">
    <source>
        <dbReference type="ARBA" id="ARBA00022801"/>
    </source>
</evidence>
<keyword evidence="1" id="KW-0145">Chemotaxis</keyword>
<accession>A0A1T4JUM7</accession>
<reference evidence="5" key="1">
    <citation type="submission" date="2017-02" db="EMBL/GenBank/DDBJ databases">
        <authorList>
            <person name="Varghese N."/>
            <person name="Submissions S."/>
        </authorList>
    </citation>
    <scope>NUCLEOTIDE SEQUENCE [LARGE SCALE GENOMIC DNA]</scope>
    <source>
        <strain evidence="5">ATCC BAA-34</strain>
    </source>
</reference>
<dbReference type="InterPro" id="IPR007597">
    <property type="entry name" value="CheC"/>
</dbReference>
<sequence>MSNPLRELTELEKDALQEIMNIGFGRAAADLAEIINLHVILSVPHIAVLQSDEVISYIHNQIPDTTDMSMITQFFSGKFNGGSFLVFPHGEGRKLLRIFDGEMALLGENYDIDVLEKETLVEVGNIIIGACVGKIAEMLGDVVTYAPPRFFSQEQIFETLDDVLNESDSFAILFKTVFNFEQYNVSGYLFLVSQHSIMPWLKQAIAEFLGPYE</sequence>
<dbReference type="Pfam" id="PF04509">
    <property type="entry name" value="CheC"/>
    <property type="match status" value="1"/>
</dbReference>
<dbReference type="AlphaFoldDB" id="A0A1T4JUM7"/>
<organism evidence="4 5">
    <name type="scientific">Trichlorobacter thiogenes</name>
    <dbReference type="NCBI Taxonomy" id="115783"/>
    <lineage>
        <taxon>Bacteria</taxon>
        <taxon>Pseudomonadati</taxon>
        <taxon>Thermodesulfobacteriota</taxon>
        <taxon>Desulfuromonadia</taxon>
        <taxon>Geobacterales</taxon>
        <taxon>Geobacteraceae</taxon>
        <taxon>Trichlorobacter</taxon>
    </lineage>
</organism>
<dbReference type="CDD" id="cd17910">
    <property type="entry name" value="CheC_ClassII"/>
    <property type="match status" value="1"/>
</dbReference>
<evidence type="ECO:0000259" key="3">
    <source>
        <dbReference type="Pfam" id="PF04509"/>
    </source>
</evidence>
<dbReference type="OrthoDB" id="9812187at2"/>